<keyword evidence="3" id="KW-0378">Hydrolase</keyword>
<dbReference type="InterPro" id="IPR050659">
    <property type="entry name" value="Peptidase_M24B"/>
</dbReference>
<dbReference type="InterPro" id="IPR000994">
    <property type="entry name" value="Pept_M24"/>
</dbReference>
<accession>A0A9X1AHS7</accession>
<dbReference type="RefSeq" id="WP_214394011.1">
    <property type="nucleotide sequence ID" value="NZ_JAFLWW010000020.1"/>
</dbReference>
<proteinExistence type="predicted"/>
<protein>
    <submittedName>
        <fullName evidence="3">Aminopeptidase P family protein</fullName>
    </submittedName>
</protein>
<dbReference type="CDD" id="cd01066">
    <property type="entry name" value="APP_MetAP"/>
    <property type="match status" value="1"/>
</dbReference>
<dbReference type="SUPFAM" id="SSF53092">
    <property type="entry name" value="Creatinase/prolidase N-terminal domain"/>
    <property type="match status" value="1"/>
</dbReference>
<name>A0A9X1AHS7_9HYPH</name>
<dbReference type="Pfam" id="PF01321">
    <property type="entry name" value="Creatinase_N"/>
    <property type="match status" value="1"/>
</dbReference>
<dbReference type="Pfam" id="PF00557">
    <property type="entry name" value="Peptidase_M24"/>
    <property type="match status" value="1"/>
</dbReference>
<organism evidence="3 4">
    <name type="scientific">Aminobacter anthyllidis</name>
    <dbReference type="NCBI Taxonomy" id="1035067"/>
    <lineage>
        <taxon>Bacteria</taxon>
        <taxon>Pseudomonadati</taxon>
        <taxon>Pseudomonadota</taxon>
        <taxon>Alphaproteobacteria</taxon>
        <taxon>Hyphomicrobiales</taxon>
        <taxon>Phyllobacteriaceae</taxon>
        <taxon>Aminobacter</taxon>
    </lineage>
</organism>
<dbReference type="Gene3D" id="3.90.230.10">
    <property type="entry name" value="Creatinase/methionine aminopeptidase superfamily"/>
    <property type="match status" value="1"/>
</dbReference>
<evidence type="ECO:0000313" key="4">
    <source>
        <dbReference type="Proteomes" id="UP001138921"/>
    </source>
</evidence>
<reference evidence="3" key="1">
    <citation type="journal article" date="2021" name="Microorganisms">
        <title>Phylogenomic Reconstruction and Metabolic Potential of the Genus Aminobacter.</title>
        <authorList>
            <person name="Artuso I."/>
            <person name="Turrini P."/>
            <person name="Pirolo M."/>
            <person name="Lugli G.A."/>
            <person name="Ventura M."/>
            <person name="Visca P."/>
        </authorList>
    </citation>
    <scope>NUCLEOTIDE SEQUENCE</scope>
    <source>
        <strain evidence="3">LMG 26462</strain>
    </source>
</reference>
<evidence type="ECO:0000259" key="2">
    <source>
        <dbReference type="Pfam" id="PF01321"/>
    </source>
</evidence>
<feature type="domain" description="Creatinase N-terminal" evidence="2">
    <location>
        <begin position="22"/>
        <end position="154"/>
    </location>
</feature>
<dbReference type="EMBL" id="JAFLWW010000020">
    <property type="protein sequence ID" value="MBT1160225.1"/>
    <property type="molecule type" value="Genomic_DNA"/>
</dbReference>
<dbReference type="PANTHER" id="PTHR46112">
    <property type="entry name" value="AMINOPEPTIDASE"/>
    <property type="match status" value="1"/>
</dbReference>
<reference evidence="3" key="2">
    <citation type="submission" date="2021-03" db="EMBL/GenBank/DDBJ databases">
        <authorList>
            <person name="Artuso I."/>
            <person name="Turrini P."/>
            <person name="Pirolo M."/>
            <person name="Lugli G.A."/>
            <person name="Ventura M."/>
            <person name="Visca P."/>
        </authorList>
    </citation>
    <scope>NUCLEOTIDE SEQUENCE</scope>
    <source>
        <strain evidence="3">LMG 26462</strain>
    </source>
</reference>
<dbReference type="InterPro" id="IPR036005">
    <property type="entry name" value="Creatinase/aminopeptidase-like"/>
</dbReference>
<evidence type="ECO:0000259" key="1">
    <source>
        <dbReference type="Pfam" id="PF00557"/>
    </source>
</evidence>
<dbReference type="Proteomes" id="UP001138921">
    <property type="component" value="Unassembled WGS sequence"/>
</dbReference>
<dbReference type="PANTHER" id="PTHR46112:SF2">
    <property type="entry name" value="XAA-PRO AMINOPEPTIDASE P-RELATED"/>
    <property type="match status" value="1"/>
</dbReference>
<keyword evidence="4" id="KW-1185">Reference proteome</keyword>
<dbReference type="AlphaFoldDB" id="A0A9X1AHS7"/>
<evidence type="ECO:0000313" key="3">
    <source>
        <dbReference type="EMBL" id="MBT1160225.1"/>
    </source>
</evidence>
<feature type="domain" description="Peptidase M24" evidence="1">
    <location>
        <begin position="167"/>
        <end position="369"/>
    </location>
</feature>
<keyword evidence="3" id="KW-0031">Aminopeptidase</keyword>
<dbReference type="GO" id="GO:0004177">
    <property type="term" value="F:aminopeptidase activity"/>
    <property type="evidence" value="ECO:0007669"/>
    <property type="project" value="UniProtKB-KW"/>
</dbReference>
<dbReference type="SUPFAM" id="SSF55920">
    <property type="entry name" value="Creatinase/aminopeptidase"/>
    <property type="match status" value="1"/>
</dbReference>
<dbReference type="InterPro" id="IPR029149">
    <property type="entry name" value="Creatin/AminoP/Spt16_N"/>
</dbReference>
<dbReference type="Gene3D" id="3.40.350.10">
    <property type="entry name" value="Creatinase/prolidase N-terminal domain"/>
    <property type="match status" value="1"/>
</dbReference>
<gene>
    <name evidence="3" type="ORF">J1C56_32365</name>
</gene>
<keyword evidence="3" id="KW-0645">Protease</keyword>
<dbReference type="InterPro" id="IPR000587">
    <property type="entry name" value="Creatinase_N"/>
</dbReference>
<comment type="caution">
    <text evidence="3">The sequence shown here is derived from an EMBL/GenBank/DDBJ whole genome shotgun (WGS) entry which is preliminary data.</text>
</comment>
<sequence length="385" mass="41649">MTTSESIPFTGAPFPKSEYERRQKKVLDEIVRSELDALVVTAHGHLQYLSGYDGMGAYFMPFPLILVPGRAPIYVVREYEFTGVRAESRIDELVGYTEQPDFAKVAADVLRRLGLAGKKVGFELGCWGLAPADVYALQTLMPEMKIADASRLVSSVMAVKNELEINAMRHAMAATDVAVRAFQRSLRAGISEAEMAVAIQSEVTKSGGEDVRLVSVGFGERTKLPHTKLTRHPMGNNEPAMVEVGGIKQGYAGPLVRGAVLGKHAETETLHALAEEALEAAIAAIKPGVTAGEVDAAARRVIERSVRPKALNHRVGYQTGSPWGERGNISLEPSALDVLQANMTVHMPVILIGEGRYLFGCSETVLVTERGAEILSGTPHTLYRA</sequence>